<dbReference type="VEuPathDB" id="CryptoDB:Vbra_17164"/>
<dbReference type="InterPro" id="IPR036259">
    <property type="entry name" value="MFS_trans_sf"/>
</dbReference>
<feature type="transmembrane region" description="Helical" evidence="6">
    <location>
        <begin position="410"/>
        <end position="429"/>
    </location>
</feature>
<feature type="compositionally biased region" description="Basic and acidic residues" evidence="5">
    <location>
        <begin position="667"/>
        <end position="677"/>
    </location>
</feature>
<dbReference type="Proteomes" id="UP000041254">
    <property type="component" value="Unassembled WGS sequence"/>
</dbReference>
<evidence type="ECO:0000256" key="2">
    <source>
        <dbReference type="ARBA" id="ARBA00022692"/>
    </source>
</evidence>
<dbReference type="GO" id="GO:0016020">
    <property type="term" value="C:membrane"/>
    <property type="evidence" value="ECO:0007669"/>
    <property type="project" value="UniProtKB-SubCell"/>
</dbReference>
<feature type="transmembrane region" description="Helical" evidence="6">
    <location>
        <begin position="502"/>
        <end position="526"/>
    </location>
</feature>
<dbReference type="InParanoid" id="A0A0G4G5K3"/>
<comment type="subcellular location">
    <subcellularLocation>
        <location evidence="1">Membrane</location>
        <topology evidence="1">Multi-pass membrane protein</topology>
    </subcellularLocation>
</comment>
<feature type="transmembrane region" description="Helical" evidence="6">
    <location>
        <begin position="468"/>
        <end position="490"/>
    </location>
</feature>
<feature type="transmembrane region" description="Helical" evidence="6">
    <location>
        <begin position="57"/>
        <end position="80"/>
    </location>
</feature>
<feature type="transmembrane region" description="Helical" evidence="6">
    <location>
        <begin position="152"/>
        <end position="173"/>
    </location>
</feature>
<evidence type="ECO:0000313" key="8">
    <source>
        <dbReference type="EMBL" id="CEM23843.1"/>
    </source>
</evidence>
<dbReference type="SUPFAM" id="SSF103473">
    <property type="entry name" value="MFS general substrate transporter"/>
    <property type="match status" value="1"/>
</dbReference>
<dbReference type="OMA" id="VCCMTVL"/>
<dbReference type="Gene3D" id="1.20.1250.20">
    <property type="entry name" value="MFS general substrate transporter like domains"/>
    <property type="match status" value="2"/>
</dbReference>
<dbReference type="AlphaFoldDB" id="A0A0G4G5K3"/>
<dbReference type="OrthoDB" id="410267at2759"/>
<dbReference type="EMBL" id="CDMY01000571">
    <property type="protein sequence ID" value="CEM23843.1"/>
    <property type="molecule type" value="Genomic_DNA"/>
</dbReference>
<keyword evidence="4 6" id="KW-0472">Membrane</keyword>
<dbReference type="PANTHER" id="PTHR21576">
    <property type="entry name" value="UNCHARACTERIZED NODULIN-LIKE PROTEIN"/>
    <property type="match status" value="1"/>
</dbReference>
<feature type="transmembrane region" description="Helical" evidence="6">
    <location>
        <begin position="372"/>
        <end position="390"/>
    </location>
</feature>
<name>A0A0G4G5K3_VITBC</name>
<feature type="region of interest" description="Disordered" evidence="5">
    <location>
        <begin position="640"/>
        <end position="677"/>
    </location>
</feature>
<keyword evidence="9" id="KW-1185">Reference proteome</keyword>
<feature type="transmembrane region" description="Helical" evidence="6">
    <location>
        <begin position="31"/>
        <end position="50"/>
    </location>
</feature>
<keyword evidence="3 6" id="KW-1133">Transmembrane helix</keyword>
<sequence length="677" mass="71545">MSLCSGSIYGFGVFSLELKRHYHLSTRDLELIYSMGATGQYLGILGGMLYDAAGPNLTALVGAVLAFSGYCGFALCLDVLSSSPSALLLGFCYFLAGQGSVAMYYSALFTNFNNFHAEHRGRIVGLLASAYGLSAAFIGLLFETFFGPQRLIPFLYCLAALLGSAALSGALLLRKRPLVAPAQPTSPVDKALVAPSDSVTLPPADEETSTDAGSVNGSVAAVQNGADRHSGDEVGKTAAGRVFRWLTGKMRRYHKLPSGEITPPAGSPTAADGGGGGGLSPTRVGWPRLRATPPASPVMFEGRDGDKGGGEEAADESRRRGGGTAAHAHAQMAIKQGPQQQQGAEGAASHQEPHHHTATFNDKMRMVLSADMLMLGAYFCVVQGCCSMVIGNASLLSHSYGYSESARFELVKLLSYFNCAGRFVGGLLLDGCRSVVVTAFHFVLGSVLFIIAQISLVVDALRDPPGSSLAACISLVGLVYGMNFSYTPVFITETFGNNSLGFLFGTLVSFLSLFATVFNLIAGTFYDVFADKLEGDTIVLEPASSSLAAPAAAGSSSSNLTDREAALVMQKMSNQATNDTSSGAVPSLQQGSDPTGANLECMGSKCFLYADLVGLGSGIIACAFALRLWCRSMAKKRREERRKHTRRISVQQQQQQQQQRRAGTSRGGEHSRELHSV</sequence>
<gene>
    <name evidence="8" type="ORF">Vbra_17164</name>
</gene>
<keyword evidence="2 6" id="KW-0812">Transmembrane</keyword>
<evidence type="ECO:0000256" key="3">
    <source>
        <dbReference type="ARBA" id="ARBA00022989"/>
    </source>
</evidence>
<reference evidence="8 9" key="1">
    <citation type="submission" date="2014-11" db="EMBL/GenBank/DDBJ databases">
        <authorList>
            <person name="Zhu J."/>
            <person name="Qi W."/>
            <person name="Song R."/>
        </authorList>
    </citation>
    <scope>NUCLEOTIDE SEQUENCE [LARGE SCALE GENOMIC DNA]</scope>
</reference>
<feature type="region of interest" description="Disordered" evidence="5">
    <location>
        <begin position="194"/>
        <end position="216"/>
    </location>
</feature>
<evidence type="ECO:0000313" key="9">
    <source>
        <dbReference type="Proteomes" id="UP000041254"/>
    </source>
</evidence>
<accession>A0A0G4G5K3</accession>
<feature type="transmembrane region" description="Helical" evidence="6">
    <location>
        <begin position="124"/>
        <end position="146"/>
    </location>
</feature>
<dbReference type="Pfam" id="PF06813">
    <property type="entry name" value="Nodulin-like"/>
    <property type="match status" value="1"/>
</dbReference>
<feature type="compositionally biased region" description="Low complexity" evidence="5">
    <location>
        <begin position="325"/>
        <end position="350"/>
    </location>
</feature>
<feature type="compositionally biased region" description="Low complexity" evidence="5">
    <location>
        <begin position="262"/>
        <end position="271"/>
    </location>
</feature>
<evidence type="ECO:0000256" key="6">
    <source>
        <dbReference type="SAM" id="Phobius"/>
    </source>
</evidence>
<evidence type="ECO:0000256" key="5">
    <source>
        <dbReference type="SAM" id="MobiDB-lite"/>
    </source>
</evidence>
<evidence type="ECO:0000259" key="7">
    <source>
        <dbReference type="Pfam" id="PF06813"/>
    </source>
</evidence>
<feature type="domain" description="Nodulin-like" evidence="7">
    <location>
        <begin position="4"/>
        <end position="150"/>
    </location>
</feature>
<dbReference type="InterPro" id="IPR010658">
    <property type="entry name" value="Nodulin-like"/>
</dbReference>
<feature type="compositionally biased region" description="Basic and acidic residues" evidence="5">
    <location>
        <begin position="301"/>
        <end position="319"/>
    </location>
</feature>
<feature type="region of interest" description="Disordered" evidence="5">
    <location>
        <begin position="256"/>
        <end position="356"/>
    </location>
</feature>
<feature type="transmembrane region" description="Helical" evidence="6">
    <location>
        <begin position="436"/>
        <end position="456"/>
    </location>
</feature>
<evidence type="ECO:0000256" key="4">
    <source>
        <dbReference type="ARBA" id="ARBA00023136"/>
    </source>
</evidence>
<feature type="transmembrane region" description="Helical" evidence="6">
    <location>
        <begin position="607"/>
        <end position="629"/>
    </location>
</feature>
<feature type="transmembrane region" description="Helical" evidence="6">
    <location>
        <begin position="86"/>
        <end position="112"/>
    </location>
</feature>
<dbReference type="STRING" id="1169540.A0A0G4G5K3"/>
<evidence type="ECO:0000256" key="1">
    <source>
        <dbReference type="ARBA" id="ARBA00004141"/>
    </source>
</evidence>
<proteinExistence type="predicted"/>
<dbReference type="PANTHER" id="PTHR21576:SF158">
    <property type="entry name" value="RIBOSOMAL RNA-PROCESSING PROTEIN 12-LIKE CONSERVED DOMAIN-CONTAINING PROTEIN"/>
    <property type="match status" value="1"/>
</dbReference>
<organism evidence="8 9">
    <name type="scientific">Vitrella brassicaformis (strain CCMP3155)</name>
    <dbReference type="NCBI Taxonomy" id="1169540"/>
    <lineage>
        <taxon>Eukaryota</taxon>
        <taxon>Sar</taxon>
        <taxon>Alveolata</taxon>
        <taxon>Colpodellida</taxon>
        <taxon>Vitrellaceae</taxon>
        <taxon>Vitrella</taxon>
    </lineage>
</organism>
<protein>
    <recommendedName>
        <fullName evidence="7">Nodulin-like domain-containing protein</fullName>
    </recommendedName>
</protein>